<sequence length="78" mass="9003">MDYQAFTNDSLTLMYEAARGALASDDAQEKQGEDPRFRVRDTPDWKKHAADIEAEMLRRGMPFSVIEWHEGQEKLPFG</sequence>
<dbReference type="EMBL" id="FNTI01000001">
    <property type="protein sequence ID" value="SEE51019.1"/>
    <property type="molecule type" value="Genomic_DNA"/>
</dbReference>
<protein>
    <submittedName>
        <fullName evidence="1">Uncharacterized protein</fullName>
    </submittedName>
</protein>
<reference evidence="1 2" key="1">
    <citation type="submission" date="2016-10" db="EMBL/GenBank/DDBJ databases">
        <authorList>
            <person name="de Groot N.N."/>
        </authorList>
    </citation>
    <scope>NUCLEOTIDE SEQUENCE [LARGE SCALE GENOMIC DNA]</scope>
    <source>
        <strain evidence="1 2">GAS522</strain>
    </source>
</reference>
<accession>A0A1H5JEY7</accession>
<dbReference type="Proteomes" id="UP000183208">
    <property type="component" value="Unassembled WGS sequence"/>
</dbReference>
<proteinExistence type="predicted"/>
<dbReference type="AlphaFoldDB" id="A0A1H5JEY7"/>
<dbReference type="OrthoDB" id="8241883at2"/>
<evidence type="ECO:0000313" key="2">
    <source>
        <dbReference type="Proteomes" id="UP000183208"/>
    </source>
</evidence>
<evidence type="ECO:0000313" key="1">
    <source>
        <dbReference type="EMBL" id="SEE51019.1"/>
    </source>
</evidence>
<organism evidence="1 2">
    <name type="scientific">Bradyrhizobium lablabi</name>
    <dbReference type="NCBI Taxonomy" id="722472"/>
    <lineage>
        <taxon>Bacteria</taxon>
        <taxon>Pseudomonadati</taxon>
        <taxon>Pseudomonadota</taxon>
        <taxon>Alphaproteobacteria</taxon>
        <taxon>Hyphomicrobiales</taxon>
        <taxon>Nitrobacteraceae</taxon>
        <taxon>Bradyrhizobium</taxon>
    </lineage>
</organism>
<dbReference type="RefSeq" id="WP_074830463.1">
    <property type="nucleotide sequence ID" value="NZ_FNTI01000001.1"/>
</dbReference>
<name>A0A1H5JEY7_9BRAD</name>
<gene>
    <name evidence="1" type="ORF">SAMN05444171_7790</name>
</gene>